<evidence type="ECO:0000313" key="2">
    <source>
        <dbReference type="Proteomes" id="UP000000768"/>
    </source>
</evidence>
<gene>
    <name evidence="1" type="ORF">SORBI_3002G144500</name>
</gene>
<evidence type="ECO:0000313" key="1">
    <source>
        <dbReference type="EMBL" id="KXG35190.1"/>
    </source>
</evidence>
<keyword evidence="2" id="KW-1185">Reference proteome</keyword>
<accession>A0A1B6QBC5</accession>
<reference evidence="1 2" key="1">
    <citation type="journal article" date="2009" name="Nature">
        <title>The Sorghum bicolor genome and the diversification of grasses.</title>
        <authorList>
            <person name="Paterson A.H."/>
            <person name="Bowers J.E."/>
            <person name="Bruggmann R."/>
            <person name="Dubchak I."/>
            <person name="Grimwood J."/>
            <person name="Gundlach H."/>
            <person name="Haberer G."/>
            <person name="Hellsten U."/>
            <person name="Mitros T."/>
            <person name="Poliakov A."/>
            <person name="Schmutz J."/>
            <person name="Spannagl M."/>
            <person name="Tang H."/>
            <person name="Wang X."/>
            <person name="Wicker T."/>
            <person name="Bharti A.K."/>
            <person name="Chapman J."/>
            <person name="Feltus F.A."/>
            <person name="Gowik U."/>
            <person name="Grigoriev I.V."/>
            <person name="Lyons E."/>
            <person name="Maher C.A."/>
            <person name="Martis M."/>
            <person name="Narechania A."/>
            <person name="Otillar R.P."/>
            <person name="Penning B.W."/>
            <person name="Salamov A.A."/>
            <person name="Wang Y."/>
            <person name="Zhang L."/>
            <person name="Carpita N.C."/>
            <person name="Freeling M."/>
            <person name="Gingle A.R."/>
            <person name="Hash C.T."/>
            <person name="Keller B."/>
            <person name="Klein P."/>
            <person name="Kresovich S."/>
            <person name="McCann M.C."/>
            <person name="Ming R."/>
            <person name="Peterson D.G."/>
            <person name="Mehboob-ur-Rahman"/>
            <person name="Ware D."/>
            <person name="Westhoff P."/>
            <person name="Mayer K.F."/>
            <person name="Messing J."/>
            <person name="Rokhsar D.S."/>
        </authorList>
    </citation>
    <scope>NUCLEOTIDE SEQUENCE [LARGE SCALE GENOMIC DNA]</scope>
    <source>
        <strain evidence="2">cv. BTx623</strain>
    </source>
</reference>
<sequence>MLCLLYSSHMDTTSSISLMPGHCASVSRAAPLMCSRLGHPSWPCVISPHYSPIIPAGHGLGDQTGLANDEQSRVLMPWQRLSSATCDGGAIGVAPFLRASHLDYHRSFDARHEFVIGSRSYSSRGV</sequence>
<dbReference type="AlphaFoldDB" id="A0A1B6QBC5"/>
<reference evidence="2" key="2">
    <citation type="journal article" date="2018" name="Plant J.">
        <title>The Sorghum bicolor reference genome: improved assembly, gene annotations, a transcriptome atlas, and signatures of genome organization.</title>
        <authorList>
            <person name="McCormick R.F."/>
            <person name="Truong S.K."/>
            <person name="Sreedasyam A."/>
            <person name="Jenkins J."/>
            <person name="Shu S."/>
            <person name="Sims D."/>
            <person name="Kennedy M."/>
            <person name="Amirebrahimi M."/>
            <person name="Weers B.D."/>
            <person name="McKinley B."/>
            <person name="Mattison A."/>
            <person name="Morishige D.T."/>
            <person name="Grimwood J."/>
            <person name="Schmutz J."/>
            <person name="Mullet J.E."/>
        </authorList>
    </citation>
    <scope>NUCLEOTIDE SEQUENCE [LARGE SCALE GENOMIC DNA]</scope>
    <source>
        <strain evidence="2">cv. BTx623</strain>
    </source>
</reference>
<dbReference type="EMBL" id="CM000761">
    <property type="protein sequence ID" value="KXG35190.1"/>
    <property type="molecule type" value="Genomic_DNA"/>
</dbReference>
<dbReference type="InParanoid" id="A0A1B6QBC5"/>
<organism evidence="1 2">
    <name type="scientific">Sorghum bicolor</name>
    <name type="common">Sorghum</name>
    <name type="synonym">Sorghum vulgare</name>
    <dbReference type="NCBI Taxonomy" id="4558"/>
    <lineage>
        <taxon>Eukaryota</taxon>
        <taxon>Viridiplantae</taxon>
        <taxon>Streptophyta</taxon>
        <taxon>Embryophyta</taxon>
        <taxon>Tracheophyta</taxon>
        <taxon>Spermatophyta</taxon>
        <taxon>Magnoliopsida</taxon>
        <taxon>Liliopsida</taxon>
        <taxon>Poales</taxon>
        <taxon>Poaceae</taxon>
        <taxon>PACMAD clade</taxon>
        <taxon>Panicoideae</taxon>
        <taxon>Andropogonodae</taxon>
        <taxon>Andropogoneae</taxon>
        <taxon>Sorghinae</taxon>
        <taxon>Sorghum</taxon>
    </lineage>
</organism>
<dbReference type="Gramene" id="KXG35190">
    <property type="protein sequence ID" value="KXG35190"/>
    <property type="gene ID" value="SORBI_3002G144500"/>
</dbReference>
<protein>
    <submittedName>
        <fullName evidence="1">Uncharacterized protein</fullName>
    </submittedName>
</protein>
<dbReference type="Proteomes" id="UP000000768">
    <property type="component" value="Chromosome 2"/>
</dbReference>
<proteinExistence type="predicted"/>
<name>A0A1B6QBC5_SORBI</name>